<keyword evidence="4" id="KW-0238">DNA-binding</keyword>
<dbReference type="InterPro" id="IPR003593">
    <property type="entry name" value="AAA+_ATPase"/>
</dbReference>
<dbReference type="PANTHER" id="PTHR32071">
    <property type="entry name" value="TRANSCRIPTIONAL REGULATORY PROTEIN"/>
    <property type="match status" value="1"/>
</dbReference>
<keyword evidence="3" id="KW-0805">Transcription regulation</keyword>
<dbReference type="SMART" id="SM00382">
    <property type="entry name" value="AAA"/>
    <property type="match status" value="1"/>
</dbReference>
<dbReference type="SUPFAM" id="SSF52540">
    <property type="entry name" value="P-loop containing nucleoside triphosphate hydrolases"/>
    <property type="match status" value="1"/>
</dbReference>
<dbReference type="InterPro" id="IPR009057">
    <property type="entry name" value="Homeodomain-like_sf"/>
</dbReference>
<dbReference type="InterPro" id="IPR002197">
    <property type="entry name" value="HTH_Fis"/>
</dbReference>
<keyword evidence="2" id="KW-0067">ATP-binding</keyword>
<dbReference type="Pfam" id="PF00158">
    <property type="entry name" value="Sigma54_activat"/>
    <property type="match status" value="1"/>
</dbReference>
<dbReference type="Gene3D" id="3.40.50.300">
    <property type="entry name" value="P-loop containing nucleotide triphosphate hydrolases"/>
    <property type="match status" value="1"/>
</dbReference>
<dbReference type="EMBL" id="JBBHLI010000002">
    <property type="protein sequence ID" value="MEK9500531.1"/>
    <property type="molecule type" value="Genomic_DNA"/>
</dbReference>
<gene>
    <name evidence="7" type="ORF">WI372_06045</name>
</gene>
<dbReference type="PROSITE" id="PS00688">
    <property type="entry name" value="SIGMA54_INTERACT_3"/>
    <property type="match status" value="1"/>
</dbReference>
<keyword evidence="5" id="KW-0804">Transcription</keyword>
<evidence type="ECO:0000256" key="1">
    <source>
        <dbReference type="ARBA" id="ARBA00022741"/>
    </source>
</evidence>
<dbReference type="Gene3D" id="1.10.10.60">
    <property type="entry name" value="Homeodomain-like"/>
    <property type="match status" value="1"/>
</dbReference>
<keyword evidence="8" id="KW-1185">Reference proteome</keyword>
<dbReference type="Gene3D" id="1.10.8.60">
    <property type="match status" value="1"/>
</dbReference>
<dbReference type="SUPFAM" id="SSF46689">
    <property type="entry name" value="Homeodomain-like"/>
    <property type="match status" value="1"/>
</dbReference>
<dbReference type="Pfam" id="PF02954">
    <property type="entry name" value="HTH_8"/>
    <property type="match status" value="1"/>
</dbReference>
<evidence type="ECO:0000256" key="3">
    <source>
        <dbReference type="ARBA" id="ARBA00023015"/>
    </source>
</evidence>
<comment type="caution">
    <text evidence="7">The sequence shown here is derived from an EMBL/GenBank/DDBJ whole genome shotgun (WGS) entry which is preliminary data.</text>
</comment>
<dbReference type="InterPro" id="IPR025944">
    <property type="entry name" value="Sigma_54_int_dom_CS"/>
</dbReference>
<dbReference type="InterPro" id="IPR025662">
    <property type="entry name" value="Sigma_54_int_dom_ATP-bd_1"/>
</dbReference>
<proteinExistence type="predicted"/>
<accession>A0ABU9E735</accession>
<evidence type="ECO:0000256" key="4">
    <source>
        <dbReference type="ARBA" id="ARBA00023125"/>
    </source>
</evidence>
<evidence type="ECO:0000256" key="5">
    <source>
        <dbReference type="ARBA" id="ARBA00023163"/>
    </source>
</evidence>
<dbReference type="PROSITE" id="PS50045">
    <property type="entry name" value="SIGMA54_INTERACT_4"/>
    <property type="match status" value="1"/>
</dbReference>
<sequence>MNQGLALVETGGVSAPVGPEASEAFASIVGDSPALRRCLADARRIAERGARTVLVIGETGTGKELFARGIHAGGPASDGPFVPVNCPALPASLLEAELFGYERGAFTGARERKKGLLEVAGEGTLFLDEVSSLPLDLQPKLLRALEDRKIRRVGGLEEIAIRCRVVAATNESLETAVATGRFRADLYYRLNVLPVTIPPLREREGDVTTLARHFAREAAERNGVAVRLLSPEALGVLEAHGWPGNVRELKNVVDRAVVMGSGPSIGSDDLHLGRRRARAEDRGVAEHPGIEIPPDGRTLASIEAEAVARMLEITGWNKSAAARILEISRPTLTRKIRQYGIRPPNA</sequence>
<dbReference type="InterPro" id="IPR058031">
    <property type="entry name" value="AAA_lid_NorR"/>
</dbReference>
<dbReference type="CDD" id="cd00009">
    <property type="entry name" value="AAA"/>
    <property type="match status" value="1"/>
</dbReference>
<evidence type="ECO:0000259" key="6">
    <source>
        <dbReference type="PROSITE" id="PS50045"/>
    </source>
</evidence>
<name>A0ABU9E735_9BACT</name>
<evidence type="ECO:0000256" key="2">
    <source>
        <dbReference type="ARBA" id="ARBA00022840"/>
    </source>
</evidence>
<feature type="domain" description="Sigma-54 factor interaction" evidence="6">
    <location>
        <begin position="28"/>
        <end position="258"/>
    </location>
</feature>
<keyword evidence="1" id="KW-0547">Nucleotide-binding</keyword>
<dbReference type="Pfam" id="PF25601">
    <property type="entry name" value="AAA_lid_14"/>
    <property type="match status" value="1"/>
</dbReference>
<dbReference type="InterPro" id="IPR027417">
    <property type="entry name" value="P-loop_NTPase"/>
</dbReference>
<organism evidence="7 8">
    <name type="scientific">Gaopeijia maritima</name>
    <dbReference type="NCBI Taxonomy" id="3119007"/>
    <lineage>
        <taxon>Bacteria</taxon>
        <taxon>Pseudomonadati</taxon>
        <taxon>Gemmatimonadota</taxon>
        <taxon>Longimicrobiia</taxon>
        <taxon>Gaopeijiales</taxon>
        <taxon>Gaopeijiaceae</taxon>
        <taxon>Gaopeijia</taxon>
    </lineage>
</organism>
<dbReference type="PANTHER" id="PTHR32071:SF117">
    <property type="entry name" value="PTS-DEPENDENT DIHYDROXYACETONE KINASE OPERON REGULATORY PROTEIN-RELATED"/>
    <property type="match status" value="1"/>
</dbReference>
<evidence type="ECO:0000313" key="8">
    <source>
        <dbReference type="Proteomes" id="UP001484239"/>
    </source>
</evidence>
<evidence type="ECO:0000313" key="7">
    <source>
        <dbReference type="EMBL" id="MEK9500531.1"/>
    </source>
</evidence>
<protein>
    <submittedName>
        <fullName evidence="7">Sigma 54-interacting transcriptional regulator</fullName>
    </submittedName>
</protein>
<dbReference type="PRINTS" id="PR01590">
    <property type="entry name" value="HTHFIS"/>
</dbReference>
<dbReference type="PROSITE" id="PS00675">
    <property type="entry name" value="SIGMA54_INTERACT_1"/>
    <property type="match status" value="1"/>
</dbReference>
<dbReference type="Proteomes" id="UP001484239">
    <property type="component" value="Unassembled WGS sequence"/>
</dbReference>
<dbReference type="RefSeq" id="WP_405274724.1">
    <property type="nucleotide sequence ID" value="NZ_JBBHLI010000002.1"/>
</dbReference>
<reference evidence="7 8" key="1">
    <citation type="submission" date="2024-02" db="EMBL/GenBank/DDBJ databases">
        <title>A novel Gemmatimonadota bacterium.</title>
        <authorList>
            <person name="Du Z.-J."/>
            <person name="Ye Y.-Q."/>
        </authorList>
    </citation>
    <scope>NUCLEOTIDE SEQUENCE [LARGE SCALE GENOMIC DNA]</scope>
    <source>
        <strain evidence="7 8">DH-20</strain>
    </source>
</reference>
<dbReference type="InterPro" id="IPR002078">
    <property type="entry name" value="Sigma_54_int"/>
</dbReference>